<feature type="domain" description="Glucose-6-phosphate dehydrogenase assembly protein OpcA C-terminal" evidence="2">
    <location>
        <begin position="167"/>
        <end position="296"/>
    </location>
</feature>
<reference evidence="3 4" key="1">
    <citation type="submission" date="2012-01" db="EMBL/GenBank/DDBJ databases">
        <title>The Genome Sequence of Scardovia inopinata F0304.</title>
        <authorList>
            <consortium name="The Broad Institute Genome Sequencing Platform"/>
            <person name="Earl A."/>
            <person name="Ward D."/>
            <person name="Feldgarden M."/>
            <person name="Gevers D."/>
            <person name="Izard J."/>
            <person name="Baranova O.V."/>
            <person name="Blanton J.M."/>
            <person name="Tanner A.C."/>
            <person name="Dewhirst F.E."/>
            <person name="Young S.K."/>
            <person name="Zeng Q."/>
            <person name="Gargeya S."/>
            <person name="Fitzgerald M."/>
            <person name="Haas B."/>
            <person name="Abouelleil A."/>
            <person name="Alvarado L."/>
            <person name="Arachchi H.M."/>
            <person name="Berlin A."/>
            <person name="Chapman S.B."/>
            <person name="Gearin G."/>
            <person name="Goldberg J."/>
            <person name="Griggs A."/>
            <person name="Gujja S."/>
            <person name="Hansen M."/>
            <person name="Heiman D."/>
            <person name="Howarth C."/>
            <person name="Larimer J."/>
            <person name="Lui A."/>
            <person name="MacDonald P.J."/>
            <person name="McCowen C."/>
            <person name="Montmayeur A."/>
            <person name="Murphy C."/>
            <person name="Neiman D."/>
            <person name="Pearson M."/>
            <person name="Priest M."/>
            <person name="Roberts A."/>
            <person name="Saif S."/>
            <person name="Shea T."/>
            <person name="Sisk P."/>
            <person name="Stolte C."/>
            <person name="Sykes S."/>
            <person name="Wortman J."/>
            <person name="Nusbaum C."/>
            <person name="Birren B."/>
        </authorList>
    </citation>
    <scope>NUCLEOTIDE SEQUENCE [LARGE SCALE GENOMIC DNA]</scope>
    <source>
        <strain evidence="3 4">F0304</strain>
    </source>
</reference>
<organism evidence="3 4">
    <name type="scientific">Scardovia inopinata F0304</name>
    <dbReference type="NCBI Taxonomy" id="641146"/>
    <lineage>
        <taxon>Bacteria</taxon>
        <taxon>Bacillati</taxon>
        <taxon>Actinomycetota</taxon>
        <taxon>Actinomycetes</taxon>
        <taxon>Bifidobacteriales</taxon>
        <taxon>Bifidobacteriaceae</taxon>
        <taxon>Scardovia</taxon>
    </lineage>
</organism>
<dbReference type="Pfam" id="PF10128">
    <property type="entry name" value="OpcA_G6PD_assem"/>
    <property type="match status" value="1"/>
</dbReference>
<comment type="caution">
    <text evidence="3">The sequence shown here is derived from an EMBL/GenBank/DDBJ whole genome shotgun (WGS) entry which is preliminary data.</text>
</comment>
<dbReference type="InterPro" id="IPR046802">
    <property type="entry name" value="OpcA_G6PD_C"/>
</dbReference>
<dbReference type="RefSeq" id="WP_006292478.1">
    <property type="nucleotide sequence ID" value="NZ_GG770225.1"/>
</dbReference>
<evidence type="ECO:0000259" key="2">
    <source>
        <dbReference type="Pfam" id="PF20171"/>
    </source>
</evidence>
<dbReference type="PANTHER" id="PTHR38658">
    <property type="entry name" value="OXPP CYCLE PROTEIN OPCA-RELATED"/>
    <property type="match status" value="1"/>
</dbReference>
<sequence>MKLKLSNCTTSQITNKINDLHEERGEAAEGRVFTMLIRTTEDELEDSLAAANVASREHPCRIISIATCPHADPSIPLDAEIRFGADAGAGEIIVLYPTGGLLRHLDTLIIPLLVPDAPVLAWWPTDAPENPASDQIGRMARSRITDAQRTANPEKTFETLRNNWTKEDTDLSWTRLTVWRGQIAALVDQPPHTPITSVRIRGGKNSLPLDLLGSWLAWALKVPVSIEREADTSTIAGVYIERSNGAASLVRTGAEEVQVQEPGRAPQTVSMPHRTLTDCINEEMRRLDPDAIYSAVIKEGWDLVSHS</sequence>
<dbReference type="eggNOG" id="COG3429">
    <property type="taxonomic scope" value="Bacteria"/>
</dbReference>
<name>W5IHQ6_SCAIO</name>
<gene>
    <name evidence="3" type="ORF">HMPREF9020_00136</name>
</gene>
<dbReference type="InterPro" id="IPR004555">
    <property type="entry name" value="G6PDH_assembly_OpcA"/>
</dbReference>
<dbReference type="EMBL" id="ADCX01000002">
    <property type="protein sequence ID" value="EFG26517.1"/>
    <property type="molecule type" value="Genomic_DNA"/>
</dbReference>
<feature type="domain" description="Glucose-6-phosphate dehydrogenase assembly protein OpcA N-terminal" evidence="1">
    <location>
        <begin position="51"/>
        <end position="161"/>
    </location>
</feature>
<keyword evidence="4" id="KW-1185">Reference proteome</keyword>
<accession>W5IHQ6</accession>
<evidence type="ECO:0000313" key="4">
    <source>
        <dbReference type="Proteomes" id="UP000005777"/>
    </source>
</evidence>
<evidence type="ECO:0000259" key="1">
    <source>
        <dbReference type="Pfam" id="PF10128"/>
    </source>
</evidence>
<proteinExistence type="predicted"/>
<protein>
    <submittedName>
        <fullName evidence="3">OpcA protein</fullName>
    </submittedName>
</protein>
<dbReference type="InterPro" id="IPR046801">
    <property type="entry name" value="OpcA_G6PD_N"/>
</dbReference>
<dbReference type="HOGENOM" id="CLU_046988_1_0_11"/>
<dbReference type="PANTHER" id="PTHR38658:SF1">
    <property type="entry name" value="OXPP CYCLE PROTEIN OPCA-RELATED"/>
    <property type="match status" value="1"/>
</dbReference>
<dbReference type="Proteomes" id="UP000005777">
    <property type="component" value="Unassembled WGS sequence"/>
</dbReference>
<evidence type="ECO:0000313" key="3">
    <source>
        <dbReference type="EMBL" id="EFG26517.1"/>
    </source>
</evidence>
<dbReference type="AlphaFoldDB" id="W5IHQ6"/>
<dbReference type="Pfam" id="PF20171">
    <property type="entry name" value="OpcA_G6PD_C"/>
    <property type="match status" value="1"/>
</dbReference>